<evidence type="ECO:0000313" key="2">
    <source>
        <dbReference type="EMBL" id="QAY69096.1"/>
    </source>
</evidence>
<dbReference type="KEGG" id="xya:ET471_02745"/>
<dbReference type="PROSITE" id="PS51819">
    <property type="entry name" value="VOC"/>
    <property type="match status" value="1"/>
</dbReference>
<proteinExistence type="predicted"/>
<dbReference type="SUPFAM" id="SSF55729">
    <property type="entry name" value="Acyl-CoA N-acyltransferases (Nat)"/>
    <property type="match status" value="1"/>
</dbReference>
<dbReference type="EMBL" id="CP035493">
    <property type="protein sequence ID" value="QAY69096.1"/>
    <property type="molecule type" value="Genomic_DNA"/>
</dbReference>
<dbReference type="AlphaFoldDB" id="A0A4P6F1J3"/>
<dbReference type="OrthoDB" id="5524593at2"/>
<feature type="domain" description="VOC" evidence="1">
    <location>
        <begin position="6"/>
        <end position="116"/>
    </location>
</feature>
<dbReference type="InterPro" id="IPR029068">
    <property type="entry name" value="Glyas_Bleomycin-R_OHBP_Dase"/>
</dbReference>
<keyword evidence="3" id="KW-1185">Reference proteome</keyword>
<name>A0A4P6F1J3_9MICO</name>
<dbReference type="RefSeq" id="WP_129186496.1">
    <property type="nucleotide sequence ID" value="NZ_CP035493.1"/>
</dbReference>
<dbReference type="Proteomes" id="UP000292118">
    <property type="component" value="Chromosome"/>
</dbReference>
<dbReference type="PANTHER" id="PTHR35908">
    <property type="entry name" value="HYPOTHETICAL FUSION PROTEIN"/>
    <property type="match status" value="1"/>
</dbReference>
<dbReference type="InterPro" id="IPR037523">
    <property type="entry name" value="VOC_core"/>
</dbReference>
<protein>
    <recommendedName>
        <fullName evidence="1">VOC domain-containing protein</fullName>
    </recommendedName>
</protein>
<evidence type="ECO:0000313" key="3">
    <source>
        <dbReference type="Proteomes" id="UP000292118"/>
    </source>
</evidence>
<dbReference type="SUPFAM" id="SSF54593">
    <property type="entry name" value="Glyoxalase/Bleomycin resistance protein/Dihydroxybiphenyl dioxygenase"/>
    <property type="match status" value="1"/>
</dbReference>
<gene>
    <name evidence="2" type="ORF">ET471_02745</name>
</gene>
<sequence length="322" mass="35504">MTSGATIQEISFDCRNAATLACFWGNLLERPWGWRPAPGGVVDAGSTHLLFQVVPEPKNSPKNRLHLDVEVDDLAQGVARAESLGATRLDEFYDEDGDGFVVMHDPEQNEFCVVSQPGGGWSRLLASIATSPGVDPYALPPVLRTASFTLRRVREDDAEDLLACYAAPEAWPLFNTDHCTSDFRCVNTEQVQEAIAFWLTDGEANRYLRFAVVDRTSGTAVGTLEMFGRPADTWNDVAWGLLRLDLAPAFETPEHLRELFALADGFFDLFAVERILTRVPGHTPRHEAALGAAFAPFDWSRPGSTGAYLAKTRRSRPALPRP</sequence>
<dbReference type="InterPro" id="IPR041581">
    <property type="entry name" value="Glyoxalase_6"/>
</dbReference>
<dbReference type="Gene3D" id="3.10.180.10">
    <property type="entry name" value="2,3-Dihydroxybiphenyl 1,2-Dioxygenase, domain 1"/>
    <property type="match status" value="1"/>
</dbReference>
<organism evidence="2 3">
    <name type="scientific">Xylanimonas protaetiae</name>
    <dbReference type="NCBI Taxonomy" id="2509457"/>
    <lineage>
        <taxon>Bacteria</taxon>
        <taxon>Bacillati</taxon>
        <taxon>Actinomycetota</taxon>
        <taxon>Actinomycetes</taxon>
        <taxon>Micrococcales</taxon>
        <taxon>Promicromonosporaceae</taxon>
        <taxon>Xylanimonas</taxon>
    </lineage>
</organism>
<dbReference type="PANTHER" id="PTHR35908:SF1">
    <property type="entry name" value="CONSERVED PROTEIN"/>
    <property type="match status" value="1"/>
</dbReference>
<dbReference type="Gene3D" id="3.40.630.30">
    <property type="match status" value="1"/>
</dbReference>
<reference evidence="2 3" key="1">
    <citation type="submission" date="2019-01" db="EMBL/GenBank/DDBJ databases">
        <title>Genome sequencing of strain FW10M-9.</title>
        <authorList>
            <person name="Heo J."/>
            <person name="Kim S.-J."/>
            <person name="Kim J.-S."/>
            <person name="Hong S.-B."/>
            <person name="Kwon S.-W."/>
        </authorList>
    </citation>
    <scope>NUCLEOTIDE SEQUENCE [LARGE SCALE GENOMIC DNA]</scope>
    <source>
        <strain evidence="2 3">FW10M-9</strain>
    </source>
</reference>
<dbReference type="Pfam" id="PF18029">
    <property type="entry name" value="Glyoxalase_6"/>
    <property type="match status" value="1"/>
</dbReference>
<evidence type="ECO:0000259" key="1">
    <source>
        <dbReference type="PROSITE" id="PS51819"/>
    </source>
</evidence>
<dbReference type="InterPro" id="IPR016181">
    <property type="entry name" value="Acyl_CoA_acyltransferase"/>
</dbReference>
<accession>A0A4P6F1J3</accession>